<dbReference type="SUPFAM" id="SSF46785">
    <property type="entry name" value="Winged helix' DNA-binding domain"/>
    <property type="match status" value="1"/>
</dbReference>
<dbReference type="Proteomes" id="UP000270190">
    <property type="component" value="Unassembled WGS sequence"/>
</dbReference>
<dbReference type="AlphaFoldDB" id="A0A2X0QI02"/>
<dbReference type="SMART" id="SM00345">
    <property type="entry name" value="HTH_GNTR"/>
    <property type="match status" value="1"/>
</dbReference>
<evidence type="ECO:0000256" key="3">
    <source>
        <dbReference type="ARBA" id="ARBA00023163"/>
    </source>
</evidence>
<keyword evidence="3" id="KW-0804">Transcription</keyword>
<dbReference type="PROSITE" id="PS50949">
    <property type="entry name" value="HTH_GNTR"/>
    <property type="match status" value="1"/>
</dbReference>
<reference evidence="6" key="1">
    <citation type="submission" date="2018-04" db="EMBL/GenBank/DDBJ databases">
        <authorList>
            <person name="Illikoud N."/>
        </authorList>
    </citation>
    <scope>NUCLEOTIDE SEQUENCE [LARGE SCALE GENOMIC DNA]</scope>
</reference>
<accession>A0A2X0QI02</accession>
<keyword evidence="1" id="KW-0805">Transcription regulation</keyword>
<dbReference type="InterPro" id="IPR036388">
    <property type="entry name" value="WH-like_DNA-bd_sf"/>
</dbReference>
<dbReference type="GO" id="GO:0003677">
    <property type="term" value="F:DNA binding"/>
    <property type="evidence" value="ECO:0007669"/>
    <property type="project" value="UniProtKB-KW"/>
</dbReference>
<feature type="domain" description="HTH gntR-type" evidence="4">
    <location>
        <begin position="4"/>
        <end position="71"/>
    </location>
</feature>
<dbReference type="Pfam" id="PF00392">
    <property type="entry name" value="GntR"/>
    <property type="match status" value="1"/>
</dbReference>
<evidence type="ECO:0000313" key="5">
    <source>
        <dbReference type="EMBL" id="SPP28224.1"/>
    </source>
</evidence>
<sequence>MTNDTLTILAYEEIVKMMRKVYFKEGTQLKEHQLAKEFNMSRTPVRNALQKCVEEGKLEYIKNRGFFIKKKTMDVQDYLKLIEVLTLLVNESLRNIYFTKQMLVELKKRVAKMEANGCEAEYLLLKSQFFLEIIGFSDNDYIYEVGCVLTQHLEDLATEDIKYLIFTSKPVALEKIKAMLDHLANKESSKAVEEMDALYDYIVLHAFRRTEEL</sequence>
<gene>
    <name evidence="5" type="ORF">BTBSAS_20094</name>
</gene>
<keyword evidence="2" id="KW-0238">DNA-binding</keyword>
<evidence type="ECO:0000256" key="2">
    <source>
        <dbReference type="ARBA" id="ARBA00023125"/>
    </source>
</evidence>
<evidence type="ECO:0000313" key="6">
    <source>
        <dbReference type="Proteomes" id="UP000270190"/>
    </source>
</evidence>
<dbReference type="Gene3D" id="1.10.10.10">
    <property type="entry name" value="Winged helix-like DNA-binding domain superfamily/Winged helix DNA-binding domain"/>
    <property type="match status" value="1"/>
</dbReference>
<dbReference type="InterPro" id="IPR000524">
    <property type="entry name" value="Tscrpt_reg_HTH_GntR"/>
</dbReference>
<evidence type="ECO:0000256" key="1">
    <source>
        <dbReference type="ARBA" id="ARBA00023015"/>
    </source>
</evidence>
<organism evidence="5 6">
    <name type="scientific">Brochothrix thermosphacta</name>
    <name type="common">Microbacterium thermosphactum</name>
    <dbReference type="NCBI Taxonomy" id="2756"/>
    <lineage>
        <taxon>Bacteria</taxon>
        <taxon>Bacillati</taxon>
        <taxon>Bacillota</taxon>
        <taxon>Bacilli</taxon>
        <taxon>Bacillales</taxon>
        <taxon>Listeriaceae</taxon>
        <taxon>Brochothrix</taxon>
    </lineage>
</organism>
<dbReference type="RefSeq" id="WP_120487671.1">
    <property type="nucleotide sequence ID" value="NZ_CBCPKC010000001.1"/>
</dbReference>
<dbReference type="PANTHER" id="PTHR43537:SF45">
    <property type="entry name" value="GNTR FAMILY REGULATORY PROTEIN"/>
    <property type="match status" value="1"/>
</dbReference>
<proteinExistence type="predicted"/>
<dbReference type="InterPro" id="IPR036390">
    <property type="entry name" value="WH_DNA-bd_sf"/>
</dbReference>
<dbReference type="PANTHER" id="PTHR43537">
    <property type="entry name" value="TRANSCRIPTIONAL REGULATOR, GNTR FAMILY"/>
    <property type="match status" value="1"/>
</dbReference>
<protein>
    <recommendedName>
        <fullName evidence="4">HTH gntR-type domain-containing protein</fullName>
    </recommendedName>
</protein>
<dbReference type="EMBL" id="OUNC01000012">
    <property type="protein sequence ID" value="SPP28224.1"/>
    <property type="molecule type" value="Genomic_DNA"/>
</dbReference>
<dbReference type="GO" id="GO:0003700">
    <property type="term" value="F:DNA-binding transcription factor activity"/>
    <property type="evidence" value="ECO:0007669"/>
    <property type="project" value="InterPro"/>
</dbReference>
<evidence type="ECO:0000259" key="4">
    <source>
        <dbReference type="PROSITE" id="PS50949"/>
    </source>
</evidence>
<name>A0A2X0QI02_BROTH</name>